<dbReference type="EMBL" id="ML119650">
    <property type="protein sequence ID" value="RPA86378.1"/>
    <property type="molecule type" value="Genomic_DNA"/>
</dbReference>
<feature type="chain" id="PRO_5018012881" description="AA9 family lytic polysaccharide monooxygenase" evidence="12">
    <location>
        <begin position="20"/>
        <end position="318"/>
    </location>
</feature>
<accession>A0A3N4INS9</accession>
<keyword evidence="6" id="KW-0560">Oxidoreductase</keyword>
<protein>
    <recommendedName>
        <fullName evidence="10">AA9 family lytic polysaccharide monooxygenase</fullName>
        <ecNumber evidence="10">1.14.99.56</ecNumber>
    </recommendedName>
    <alternativeName>
        <fullName evidence="10">Endo-beta-1,4-glucanase</fullName>
    </alternativeName>
    <alternativeName>
        <fullName evidence="10">Glycosyl hydrolase 61 family protein</fullName>
    </alternativeName>
</protein>
<dbReference type="Proteomes" id="UP000275078">
    <property type="component" value="Unassembled WGS sequence"/>
</dbReference>
<evidence type="ECO:0000256" key="7">
    <source>
        <dbReference type="ARBA" id="ARBA00023008"/>
    </source>
</evidence>
<dbReference type="PANTHER" id="PTHR33353">
    <property type="entry name" value="PUTATIVE (AFU_ORTHOLOGUE AFUA_1G12560)-RELATED"/>
    <property type="match status" value="1"/>
</dbReference>
<keyword evidence="10" id="KW-0136">Cellulose degradation</keyword>
<dbReference type="Gene3D" id="2.70.50.70">
    <property type="match status" value="1"/>
</dbReference>
<proteinExistence type="predicted"/>
<evidence type="ECO:0000256" key="8">
    <source>
        <dbReference type="ARBA" id="ARBA00023033"/>
    </source>
</evidence>
<dbReference type="Pfam" id="PF00734">
    <property type="entry name" value="CBM_1"/>
    <property type="match status" value="1"/>
</dbReference>
<dbReference type="GO" id="GO:0030248">
    <property type="term" value="F:cellulose binding"/>
    <property type="evidence" value="ECO:0007669"/>
    <property type="project" value="UniProtKB-UniRule"/>
</dbReference>
<dbReference type="OrthoDB" id="2525337at2759"/>
<keyword evidence="10" id="KW-0624">Polysaccharide degradation</keyword>
<comment type="catalytic activity">
    <reaction evidence="10">
        <text>[(1-&gt;4)-beta-D-glucosyl]n+m + reduced acceptor + O2 = 4-dehydro-beta-D-glucosyl-[(1-&gt;4)-beta-D-glucosyl]n-1 + [(1-&gt;4)-beta-D-glucosyl]m + acceptor + H2O.</text>
        <dbReference type="EC" id="1.14.99.56"/>
    </reaction>
</comment>
<dbReference type="GO" id="GO:0005576">
    <property type="term" value="C:extracellular region"/>
    <property type="evidence" value="ECO:0007669"/>
    <property type="project" value="UniProtKB-SubCell"/>
</dbReference>
<evidence type="ECO:0000256" key="4">
    <source>
        <dbReference type="ARBA" id="ARBA00022723"/>
    </source>
</evidence>
<dbReference type="Pfam" id="PF03443">
    <property type="entry name" value="AA9"/>
    <property type="match status" value="1"/>
</dbReference>
<name>A0A3N4INS9_ASCIM</name>
<dbReference type="EC" id="1.14.99.56" evidence="10"/>
<comment type="function">
    <text evidence="10">Lytic polysaccharide monooxygenase (LMPO) that depolymerizes crystalline and amorphous polysaccharides via the oxidation of scissile alpha- or beta-(1-4)-glycosidic bonds, yielding C1 and/or C4 oxidation products. Catalysis by LPMOs requires the reduction of the active-site copper from Cu(II) to Cu(I) by a reducing agent and H(2)O(2) or O(2) as a cosubstrate.</text>
</comment>
<dbReference type="GO" id="GO:0030245">
    <property type="term" value="P:cellulose catabolic process"/>
    <property type="evidence" value="ECO:0007669"/>
    <property type="project" value="UniProtKB-UniRule"/>
</dbReference>
<dbReference type="PROSITE" id="PS00562">
    <property type="entry name" value="CBM1_1"/>
    <property type="match status" value="1"/>
</dbReference>
<evidence type="ECO:0000313" key="15">
    <source>
        <dbReference type="Proteomes" id="UP000275078"/>
    </source>
</evidence>
<gene>
    <name evidence="14" type="ORF">BJ508DRAFT_204354</name>
</gene>
<dbReference type="CDD" id="cd21175">
    <property type="entry name" value="LPMO_AA9"/>
    <property type="match status" value="1"/>
</dbReference>
<evidence type="ECO:0000259" key="13">
    <source>
        <dbReference type="PROSITE" id="PS51164"/>
    </source>
</evidence>
<dbReference type="InterPro" id="IPR000254">
    <property type="entry name" value="CBD"/>
</dbReference>
<dbReference type="PROSITE" id="PS51164">
    <property type="entry name" value="CBM1_2"/>
    <property type="match status" value="1"/>
</dbReference>
<keyword evidence="15" id="KW-1185">Reference proteome</keyword>
<dbReference type="AlphaFoldDB" id="A0A3N4INS9"/>
<keyword evidence="9 10" id="KW-1015">Disulfide bond</keyword>
<keyword evidence="5 12" id="KW-0732">Signal</keyword>
<evidence type="ECO:0000256" key="1">
    <source>
        <dbReference type="ARBA" id="ARBA00001973"/>
    </source>
</evidence>
<dbReference type="GO" id="GO:0046872">
    <property type="term" value="F:metal ion binding"/>
    <property type="evidence" value="ECO:0007669"/>
    <property type="project" value="UniProtKB-KW"/>
</dbReference>
<evidence type="ECO:0000256" key="9">
    <source>
        <dbReference type="ARBA" id="ARBA00023157"/>
    </source>
</evidence>
<evidence type="ECO:0000256" key="2">
    <source>
        <dbReference type="ARBA" id="ARBA00004613"/>
    </source>
</evidence>
<feature type="region of interest" description="Disordered" evidence="11">
    <location>
        <begin position="249"/>
        <end position="283"/>
    </location>
</feature>
<evidence type="ECO:0000256" key="12">
    <source>
        <dbReference type="SAM" id="SignalP"/>
    </source>
</evidence>
<dbReference type="STRING" id="1160509.A0A3N4INS9"/>
<keyword evidence="10" id="KW-0119">Carbohydrate metabolism</keyword>
<comment type="subcellular location">
    <subcellularLocation>
        <location evidence="2 10">Secreted</location>
    </subcellularLocation>
</comment>
<dbReference type="PANTHER" id="PTHR33353:SF13">
    <property type="entry name" value="ENDOGLUCANASE II"/>
    <property type="match status" value="1"/>
</dbReference>
<organism evidence="14 15">
    <name type="scientific">Ascobolus immersus RN42</name>
    <dbReference type="NCBI Taxonomy" id="1160509"/>
    <lineage>
        <taxon>Eukaryota</taxon>
        <taxon>Fungi</taxon>
        <taxon>Dikarya</taxon>
        <taxon>Ascomycota</taxon>
        <taxon>Pezizomycotina</taxon>
        <taxon>Pezizomycetes</taxon>
        <taxon>Pezizales</taxon>
        <taxon>Ascobolaceae</taxon>
        <taxon>Ascobolus</taxon>
    </lineage>
</organism>
<comment type="domain">
    <text evidence="10">Has a modular structure: an endo-beta-1,4-glucanase catalytic module at the N-terminus, a linker rich in serines and threonines, and a C-terminal carbohydrate-binding module (CBM).</text>
</comment>
<dbReference type="SMART" id="SM00236">
    <property type="entry name" value="fCBD"/>
    <property type="match status" value="1"/>
</dbReference>
<comment type="cofactor">
    <cofactor evidence="1">
        <name>Cu(2+)</name>
        <dbReference type="ChEBI" id="CHEBI:29036"/>
    </cofactor>
</comment>
<feature type="signal peptide" evidence="12">
    <location>
        <begin position="1"/>
        <end position="19"/>
    </location>
</feature>
<dbReference type="InterPro" id="IPR049892">
    <property type="entry name" value="AA9"/>
</dbReference>
<keyword evidence="8" id="KW-0503">Monooxygenase</keyword>
<reference evidence="14 15" key="1">
    <citation type="journal article" date="2018" name="Nat. Ecol. Evol.">
        <title>Pezizomycetes genomes reveal the molecular basis of ectomycorrhizal truffle lifestyle.</title>
        <authorList>
            <person name="Murat C."/>
            <person name="Payen T."/>
            <person name="Noel B."/>
            <person name="Kuo A."/>
            <person name="Morin E."/>
            <person name="Chen J."/>
            <person name="Kohler A."/>
            <person name="Krizsan K."/>
            <person name="Balestrini R."/>
            <person name="Da Silva C."/>
            <person name="Montanini B."/>
            <person name="Hainaut M."/>
            <person name="Levati E."/>
            <person name="Barry K.W."/>
            <person name="Belfiori B."/>
            <person name="Cichocki N."/>
            <person name="Clum A."/>
            <person name="Dockter R.B."/>
            <person name="Fauchery L."/>
            <person name="Guy J."/>
            <person name="Iotti M."/>
            <person name="Le Tacon F."/>
            <person name="Lindquist E.A."/>
            <person name="Lipzen A."/>
            <person name="Malagnac F."/>
            <person name="Mello A."/>
            <person name="Molinier V."/>
            <person name="Miyauchi S."/>
            <person name="Poulain J."/>
            <person name="Riccioni C."/>
            <person name="Rubini A."/>
            <person name="Sitrit Y."/>
            <person name="Splivallo R."/>
            <person name="Traeger S."/>
            <person name="Wang M."/>
            <person name="Zifcakova L."/>
            <person name="Wipf D."/>
            <person name="Zambonelli A."/>
            <person name="Paolocci F."/>
            <person name="Nowrousian M."/>
            <person name="Ottonello S."/>
            <person name="Baldrian P."/>
            <person name="Spatafora J.W."/>
            <person name="Henrissat B."/>
            <person name="Nagy L.G."/>
            <person name="Aury J.M."/>
            <person name="Wincker P."/>
            <person name="Grigoriev I.V."/>
            <person name="Bonfante P."/>
            <person name="Martin F.M."/>
        </authorList>
    </citation>
    <scope>NUCLEOTIDE SEQUENCE [LARGE SCALE GENOMIC DNA]</scope>
    <source>
        <strain evidence="14 15">RN42</strain>
    </source>
</reference>
<dbReference type="GO" id="GO:0004497">
    <property type="term" value="F:monooxygenase activity"/>
    <property type="evidence" value="ECO:0007669"/>
    <property type="project" value="UniProtKB-KW"/>
</dbReference>
<keyword evidence="3 10" id="KW-0964">Secreted</keyword>
<evidence type="ECO:0000256" key="10">
    <source>
        <dbReference type="RuleBase" id="RU368122"/>
    </source>
</evidence>
<evidence type="ECO:0000256" key="3">
    <source>
        <dbReference type="ARBA" id="ARBA00022525"/>
    </source>
</evidence>
<dbReference type="GO" id="GO:0008810">
    <property type="term" value="F:cellulase activity"/>
    <property type="evidence" value="ECO:0007669"/>
    <property type="project" value="UniProtKB-UniRule"/>
</dbReference>
<feature type="compositionally biased region" description="Low complexity" evidence="11">
    <location>
        <begin position="261"/>
        <end position="283"/>
    </location>
</feature>
<evidence type="ECO:0000256" key="11">
    <source>
        <dbReference type="SAM" id="MobiDB-lite"/>
    </source>
</evidence>
<sequence length="318" mass="33318">MKFSTLLTIAISGFAAVEAHTIFQKVSVNGVDQGQLKGVRAPDSDYPIENVNDSQFACNKDIRHKDNTIINVPAGARVGAWWGHVIGGKQSPNDPDHPIAASHKGPIIVYLAKVDNAATTGTTGLKWFKISEEGLNTSTGKWAVDNMIANDGWNYFTMPTCIAPGNYLMRVELIALHNAYSANGAQFYMECAQINVTGTGTNTGSNTVSFPGAYQSNHPGIQISIYGTAGVPNNGGKAYQIPGPPVLQCSGSDNGSGNGGQTPTEPTQPTQPTAQPSQPAAGTVAKYGQCGGNGYTGPVGCVSGSTCSKINDWYSQCI</sequence>
<keyword evidence="7" id="KW-0186">Copper</keyword>
<keyword evidence="4" id="KW-0479">Metal-binding</keyword>
<dbReference type="InterPro" id="IPR035971">
    <property type="entry name" value="CBD_sf"/>
</dbReference>
<dbReference type="InterPro" id="IPR005103">
    <property type="entry name" value="AA9_LPMO"/>
</dbReference>
<evidence type="ECO:0000256" key="5">
    <source>
        <dbReference type="ARBA" id="ARBA00022729"/>
    </source>
</evidence>
<dbReference type="SUPFAM" id="SSF57180">
    <property type="entry name" value="Cellulose-binding domain"/>
    <property type="match status" value="1"/>
</dbReference>
<evidence type="ECO:0000313" key="14">
    <source>
        <dbReference type="EMBL" id="RPA86378.1"/>
    </source>
</evidence>
<evidence type="ECO:0000256" key="6">
    <source>
        <dbReference type="ARBA" id="ARBA00023002"/>
    </source>
</evidence>
<feature type="domain" description="CBM1" evidence="13">
    <location>
        <begin position="282"/>
        <end position="318"/>
    </location>
</feature>